<dbReference type="EMBL" id="VFOS01000001">
    <property type="protein sequence ID" value="TQL63810.1"/>
    <property type="molecule type" value="Genomic_DNA"/>
</dbReference>
<feature type="domain" description="Aromatic amino acid beta-eliminating lyase/threonine aldolase" evidence="4">
    <location>
        <begin position="9"/>
        <end position="277"/>
    </location>
</feature>
<evidence type="ECO:0000256" key="3">
    <source>
        <dbReference type="ARBA" id="ARBA00022898"/>
    </source>
</evidence>
<dbReference type="InterPro" id="IPR001597">
    <property type="entry name" value="ArAA_b-elim_lyase/Thr_aldolase"/>
</dbReference>
<dbReference type="InterPro" id="IPR015424">
    <property type="entry name" value="PyrdxlP-dep_Trfase"/>
</dbReference>
<evidence type="ECO:0000259" key="4">
    <source>
        <dbReference type="Pfam" id="PF01212"/>
    </source>
</evidence>
<evidence type="ECO:0000313" key="5">
    <source>
        <dbReference type="EMBL" id="TQL63810.1"/>
    </source>
</evidence>
<accession>A0A542ZUE2</accession>
<gene>
    <name evidence="5" type="ORF">FB461_0288</name>
</gene>
<dbReference type="SUPFAM" id="SSF53383">
    <property type="entry name" value="PLP-dependent transferases"/>
    <property type="match status" value="1"/>
</dbReference>
<sequence>MDASSARRFNSDNYAGAHPEVLEALIEANSGHRPGYGDDPWTERLCEVVRGHFGEQAQAYPVLTGTGANVVSLAAMLPRWGSVITPASSHLNVDENAAPERMAGIKLLTVDAPDGKLTPAHLDEFTANIGDPHRSQPLAISIAQPTELGTVYQLDELRALVERTHALGMAVHIDGARLSNAAAALGATLAEITTEVGADVVTLGGTKNGIIAGEVIVVLSPGAGEGIDFVRKFSAQLASKMRFVSAQLVALYGSDLWLRSAAAANTAAARLRAGLDAAIARGELPGWRLTQATDTNAVFAIIPERVREELRARFGFYDWNLAIGEVRLMCSFDTTDGDVDEFLAAAVAVMA</sequence>
<comment type="similarity">
    <text evidence="2">Belongs to the threonine aldolase family.</text>
</comment>
<dbReference type="Gene3D" id="3.90.1150.10">
    <property type="entry name" value="Aspartate Aminotransferase, domain 1"/>
    <property type="match status" value="1"/>
</dbReference>
<keyword evidence="3" id="KW-0663">Pyridoxal phosphate</keyword>
<dbReference type="Pfam" id="PF01212">
    <property type="entry name" value="Beta_elim_lyase"/>
    <property type="match status" value="1"/>
</dbReference>
<protein>
    <submittedName>
        <fullName evidence="5">L-threonine aldolase</fullName>
    </submittedName>
</protein>
<dbReference type="PANTHER" id="PTHR48097:SF5">
    <property type="entry name" value="LOW SPECIFICITY L-THREONINE ALDOLASE"/>
    <property type="match status" value="1"/>
</dbReference>
<evidence type="ECO:0000313" key="6">
    <source>
        <dbReference type="Proteomes" id="UP000315389"/>
    </source>
</evidence>
<dbReference type="GO" id="GO:0006520">
    <property type="term" value="P:amino acid metabolic process"/>
    <property type="evidence" value="ECO:0007669"/>
    <property type="project" value="InterPro"/>
</dbReference>
<dbReference type="GO" id="GO:0016829">
    <property type="term" value="F:lyase activity"/>
    <property type="evidence" value="ECO:0007669"/>
    <property type="project" value="InterPro"/>
</dbReference>
<dbReference type="OrthoDB" id="9774495at2"/>
<dbReference type="InterPro" id="IPR015421">
    <property type="entry name" value="PyrdxlP-dep_Trfase_major"/>
</dbReference>
<dbReference type="Gene3D" id="3.40.640.10">
    <property type="entry name" value="Type I PLP-dependent aspartate aminotransferase-like (Major domain)"/>
    <property type="match status" value="1"/>
</dbReference>
<dbReference type="InterPro" id="IPR015422">
    <property type="entry name" value="PyrdxlP-dep_Trfase_small"/>
</dbReference>
<proteinExistence type="inferred from homology"/>
<dbReference type="RefSeq" id="WP_142118256.1">
    <property type="nucleotide sequence ID" value="NZ_BAAASV010000002.1"/>
</dbReference>
<comment type="cofactor">
    <cofactor evidence="1">
        <name>pyridoxal 5'-phosphate</name>
        <dbReference type="ChEBI" id="CHEBI:597326"/>
    </cofactor>
</comment>
<dbReference type="PANTHER" id="PTHR48097">
    <property type="entry name" value="L-THREONINE ALDOLASE-RELATED"/>
    <property type="match status" value="1"/>
</dbReference>
<evidence type="ECO:0000256" key="2">
    <source>
        <dbReference type="ARBA" id="ARBA00006966"/>
    </source>
</evidence>
<keyword evidence="6" id="KW-1185">Reference proteome</keyword>
<reference evidence="5 6" key="1">
    <citation type="submission" date="2019-06" db="EMBL/GenBank/DDBJ databases">
        <title>Sequencing the genomes of 1000 actinobacteria strains.</title>
        <authorList>
            <person name="Klenk H.-P."/>
        </authorList>
    </citation>
    <scope>NUCLEOTIDE SEQUENCE [LARGE SCALE GENOMIC DNA]</scope>
    <source>
        <strain evidence="5 6">DSM 4813</strain>
    </source>
</reference>
<dbReference type="Proteomes" id="UP000315389">
    <property type="component" value="Unassembled WGS sequence"/>
</dbReference>
<organism evidence="5 6">
    <name type="scientific">Rarobacter faecitabidus</name>
    <dbReference type="NCBI Taxonomy" id="13243"/>
    <lineage>
        <taxon>Bacteria</taxon>
        <taxon>Bacillati</taxon>
        <taxon>Actinomycetota</taxon>
        <taxon>Actinomycetes</taxon>
        <taxon>Micrococcales</taxon>
        <taxon>Rarobacteraceae</taxon>
        <taxon>Rarobacter</taxon>
    </lineage>
</organism>
<name>A0A542ZUE2_RARFA</name>
<comment type="caution">
    <text evidence="5">The sequence shown here is derived from an EMBL/GenBank/DDBJ whole genome shotgun (WGS) entry which is preliminary data.</text>
</comment>
<dbReference type="AlphaFoldDB" id="A0A542ZUE2"/>
<evidence type="ECO:0000256" key="1">
    <source>
        <dbReference type="ARBA" id="ARBA00001933"/>
    </source>
</evidence>